<reference evidence="10 11" key="1">
    <citation type="journal article" date="2019" name="Syst. Appl. Microbiol.">
        <title>Microvirga tunisiensis sp. nov., a root nodule symbiotic bacterium isolated from Lupinus micranthus and L. luteus grown in Northern Tunisia.</title>
        <authorList>
            <person name="Msaddak A."/>
            <person name="Rejili M."/>
            <person name="Duran D."/>
            <person name="Mars M."/>
            <person name="Palacios J.M."/>
            <person name="Ruiz-Argueso T."/>
            <person name="Rey L."/>
            <person name="Imperial J."/>
        </authorList>
    </citation>
    <scope>NUCLEOTIDE SEQUENCE [LARGE SCALE GENOMIC DNA]</scope>
    <source>
        <strain evidence="10 11">Lmie10</strain>
    </source>
</reference>
<keyword evidence="3 8" id="KW-0813">Transport</keyword>
<dbReference type="PROSITE" id="PS50850">
    <property type="entry name" value="MFS"/>
    <property type="match status" value="1"/>
</dbReference>
<feature type="transmembrane region" description="Helical" evidence="8">
    <location>
        <begin position="86"/>
        <end position="106"/>
    </location>
</feature>
<sequence>METFSSETAEPAAERKLTAGLLVLLAGLAAIGALSTNIILPSFPSIGVALNVPARDLGLTLSSFFIAFAIGQLFVGPLSDRYGRRWFVLGGLTVFIIGSAICGGAESFPMLIVGRIIQALGVCAASVLSRAIARDLFDGEALAKALSLTMVAMAAAPGFSPLLGSALDAQFGWRAAFIMVGASGAVLAAYYALSAGETHPPDRRLAASLSATMRAYRGLLADARFILPALAVSLIIGGLYAFFAAAPAILMLSLGLSALQLGLFFATTVFVVFAGGLLARRLAHKWGARSIAVIGIVLAMLGGGFLLAISEAPTFPGFAAAIAVFLLGMGLVNPLGTALTLQPFGRQAGLASALLGFLQMACAAAGTALTTALPLSPLGALSVILTGGSTLALVIFLRQRRDPNHGKA</sequence>
<feature type="transmembrane region" description="Helical" evidence="8">
    <location>
        <begin position="225"/>
        <end position="252"/>
    </location>
</feature>
<dbReference type="PANTHER" id="PTHR43124">
    <property type="entry name" value="PURINE EFFLUX PUMP PBUE"/>
    <property type="match status" value="1"/>
</dbReference>
<accession>A0A5N7MN88</accession>
<keyword evidence="4" id="KW-1003">Cell membrane</keyword>
<dbReference type="GO" id="GO:0005886">
    <property type="term" value="C:plasma membrane"/>
    <property type="evidence" value="ECO:0007669"/>
    <property type="project" value="UniProtKB-SubCell"/>
</dbReference>
<feature type="transmembrane region" description="Helical" evidence="8">
    <location>
        <begin position="60"/>
        <end position="79"/>
    </location>
</feature>
<dbReference type="InterPro" id="IPR005829">
    <property type="entry name" value="Sugar_transporter_CS"/>
</dbReference>
<comment type="caution">
    <text evidence="10">The sequence shown here is derived from an EMBL/GenBank/DDBJ whole genome shotgun (WGS) entry which is preliminary data.</text>
</comment>
<evidence type="ECO:0000313" key="11">
    <source>
        <dbReference type="Proteomes" id="UP000403266"/>
    </source>
</evidence>
<feature type="transmembrane region" description="Helical" evidence="8">
    <location>
        <begin position="21"/>
        <end position="40"/>
    </location>
</feature>
<evidence type="ECO:0000259" key="9">
    <source>
        <dbReference type="PROSITE" id="PS50850"/>
    </source>
</evidence>
<dbReference type="Proteomes" id="UP000403266">
    <property type="component" value="Unassembled WGS sequence"/>
</dbReference>
<feature type="transmembrane region" description="Helical" evidence="8">
    <location>
        <begin position="258"/>
        <end position="279"/>
    </location>
</feature>
<feature type="transmembrane region" description="Helical" evidence="8">
    <location>
        <begin position="291"/>
        <end position="309"/>
    </location>
</feature>
<feature type="transmembrane region" description="Helical" evidence="8">
    <location>
        <begin position="375"/>
        <end position="397"/>
    </location>
</feature>
<evidence type="ECO:0000256" key="2">
    <source>
        <dbReference type="ARBA" id="ARBA00006236"/>
    </source>
</evidence>
<dbReference type="InterPro" id="IPR050189">
    <property type="entry name" value="MFS_Efflux_Transporters"/>
</dbReference>
<name>A0A5N7MN88_9HYPH</name>
<feature type="transmembrane region" description="Helical" evidence="8">
    <location>
        <begin position="315"/>
        <end position="336"/>
    </location>
</feature>
<dbReference type="PANTHER" id="PTHR43124:SF3">
    <property type="entry name" value="CHLORAMPHENICOL EFFLUX PUMP RV0191"/>
    <property type="match status" value="1"/>
</dbReference>
<dbReference type="AlphaFoldDB" id="A0A5N7MN88"/>
<evidence type="ECO:0000256" key="5">
    <source>
        <dbReference type="ARBA" id="ARBA00022692"/>
    </source>
</evidence>
<comment type="subcellular location">
    <subcellularLocation>
        <location evidence="8">Cell inner membrane</location>
        <topology evidence="8">Multi-pass membrane protein</topology>
    </subcellularLocation>
    <subcellularLocation>
        <location evidence="1">Cell membrane</location>
        <topology evidence="1">Multi-pass membrane protein</topology>
    </subcellularLocation>
</comment>
<dbReference type="Gene3D" id="1.20.1720.10">
    <property type="entry name" value="Multidrug resistance protein D"/>
    <property type="match status" value="1"/>
</dbReference>
<dbReference type="InterPro" id="IPR004812">
    <property type="entry name" value="Efflux_drug-R_Bcr/CmlA"/>
</dbReference>
<evidence type="ECO:0000256" key="4">
    <source>
        <dbReference type="ARBA" id="ARBA00022475"/>
    </source>
</evidence>
<evidence type="ECO:0000313" key="10">
    <source>
        <dbReference type="EMBL" id="MPR28110.1"/>
    </source>
</evidence>
<feature type="transmembrane region" description="Helical" evidence="8">
    <location>
        <begin position="173"/>
        <end position="193"/>
    </location>
</feature>
<evidence type="ECO:0000256" key="3">
    <source>
        <dbReference type="ARBA" id="ARBA00022448"/>
    </source>
</evidence>
<protein>
    <recommendedName>
        <fullName evidence="8">Bcr/CflA family efflux transporter</fullName>
    </recommendedName>
</protein>
<dbReference type="PROSITE" id="PS00216">
    <property type="entry name" value="SUGAR_TRANSPORT_1"/>
    <property type="match status" value="1"/>
</dbReference>
<dbReference type="CDD" id="cd17320">
    <property type="entry name" value="MFS_MdfA_MDR_like"/>
    <property type="match status" value="1"/>
</dbReference>
<dbReference type="Pfam" id="PF07690">
    <property type="entry name" value="MFS_1"/>
    <property type="match status" value="1"/>
</dbReference>
<dbReference type="InterPro" id="IPR020846">
    <property type="entry name" value="MFS_dom"/>
</dbReference>
<gene>
    <name evidence="10" type="ORF">FS320_23840</name>
</gene>
<dbReference type="SUPFAM" id="SSF103473">
    <property type="entry name" value="MFS general substrate transporter"/>
    <property type="match status" value="1"/>
</dbReference>
<evidence type="ECO:0000256" key="6">
    <source>
        <dbReference type="ARBA" id="ARBA00022989"/>
    </source>
</evidence>
<feature type="transmembrane region" description="Helical" evidence="8">
    <location>
        <begin position="145"/>
        <end position="167"/>
    </location>
</feature>
<dbReference type="InterPro" id="IPR036259">
    <property type="entry name" value="MFS_trans_sf"/>
</dbReference>
<dbReference type="EMBL" id="VOSK01000124">
    <property type="protein sequence ID" value="MPR28110.1"/>
    <property type="molecule type" value="Genomic_DNA"/>
</dbReference>
<keyword evidence="7 8" id="KW-0472">Membrane</keyword>
<evidence type="ECO:0000256" key="8">
    <source>
        <dbReference type="RuleBase" id="RU365088"/>
    </source>
</evidence>
<evidence type="ECO:0000256" key="7">
    <source>
        <dbReference type="ARBA" id="ARBA00023136"/>
    </source>
</evidence>
<proteinExistence type="inferred from homology"/>
<feature type="transmembrane region" description="Helical" evidence="8">
    <location>
        <begin position="112"/>
        <end position="133"/>
    </location>
</feature>
<dbReference type="GO" id="GO:1990961">
    <property type="term" value="P:xenobiotic detoxification by transmembrane export across the plasma membrane"/>
    <property type="evidence" value="ECO:0007669"/>
    <property type="project" value="InterPro"/>
</dbReference>
<feature type="domain" description="Major facilitator superfamily (MFS) profile" evidence="9">
    <location>
        <begin position="21"/>
        <end position="404"/>
    </location>
</feature>
<keyword evidence="8" id="KW-0997">Cell inner membrane</keyword>
<evidence type="ECO:0000256" key="1">
    <source>
        <dbReference type="ARBA" id="ARBA00004651"/>
    </source>
</evidence>
<keyword evidence="11" id="KW-1185">Reference proteome</keyword>
<comment type="similarity">
    <text evidence="2 8">Belongs to the major facilitator superfamily. Bcr/CmlA family.</text>
</comment>
<organism evidence="10 11">
    <name type="scientific">Microvirga tunisiensis</name>
    <dbReference type="NCBI Taxonomy" id="2108360"/>
    <lineage>
        <taxon>Bacteria</taxon>
        <taxon>Pseudomonadati</taxon>
        <taxon>Pseudomonadota</taxon>
        <taxon>Alphaproteobacteria</taxon>
        <taxon>Hyphomicrobiales</taxon>
        <taxon>Methylobacteriaceae</taxon>
        <taxon>Microvirga</taxon>
    </lineage>
</organism>
<dbReference type="NCBIfam" id="TIGR00710">
    <property type="entry name" value="efflux_Bcr_CflA"/>
    <property type="match status" value="1"/>
</dbReference>
<dbReference type="GO" id="GO:0042910">
    <property type="term" value="F:xenobiotic transmembrane transporter activity"/>
    <property type="evidence" value="ECO:0007669"/>
    <property type="project" value="InterPro"/>
</dbReference>
<dbReference type="InterPro" id="IPR011701">
    <property type="entry name" value="MFS"/>
</dbReference>
<feature type="transmembrane region" description="Helical" evidence="8">
    <location>
        <begin position="348"/>
        <end position="369"/>
    </location>
</feature>
<keyword evidence="5 8" id="KW-0812">Transmembrane</keyword>
<keyword evidence="6 8" id="KW-1133">Transmembrane helix</keyword>